<dbReference type="Pfam" id="PF00703">
    <property type="entry name" value="Glyco_hydro_2"/>
    <property type="match status" value="1"/>
</dbReference>
<accession>A0A173MGV0</accession>
<dbReference type="RefSeq" id="WP_076378352.1">
    <property type="nucleotide sequence ID" value="NZ_AP017422.1"/>
</dbReference>
<dbReference type="PANTHER" id="PTHR42732:SF1">
    <property type="entry name" value="BETA-MANNOSIDASE"/>
    <property type="match status" value="1"/>
</dbReference>
<evidence type="ECO:0000259" key="6">
    <source>
        <dbReference type="Pfam" id="PF02836"/>
    </source>
</evidence>
<name>A0A173MGV0_9BACT</name>
<evidence type="ECO:0000256" key="3">
    <source>
        <dbReference type="ARBA" id="ARBA00023295"/>
    </source>
</evidence>
<dbReference type="SUPFAM" id="SSF49303">
    <property type="entry name" value="beta-Galactosidase/glucuronidase domain"/>
    <property type="match status" value="1"/>
</dbReference>
<evidence type="ECO:0000259" key="9">
    <source>
        <dbReference type="Pfam" id="PF18565"/>
    </source>
</evidence>
<evidence type="ECO:0000256" key="4">
    <source>
        <dbReference type="SAM" id="SignalP"/>
    </source>
</evidence>
<feature type="domain" description="Glycosyl hydrolases family 2 sugar binding" evidence="7">
    <location>
        <begin position="87"/>
        <end position="183"/>
    </location>
</feature>
<evidence type="ECO:0000256" key="2">
    <source>
        <dbReference type="ARBA" id="ARBA00022801"/>
    </source>
</evidence>
<dbReference type="GO" id="GO:0005975">
    <property type="term" value="P:carbohydrate metabolic process"/>
    <property type="evidence" value="ECO:0007669"/>
    <property type="project" value="InterPro"/>
</dbReference>
<dbReference type="InterPro" id="IPR013783">
    <property type="entry name" value="Ig-like_fold"/>
</dbReference>
<dbReference type="InterPro" id="IPR040605">
    <property type="entry name" value="Glyco_hydro2_dom5"/>
</dbReference>
<dbReference type="Pfam" id="PF02837">
    <property type="entry name" value="Glyco_hydro_2_N"/>
    <property type="match status" value="1"/>
</dbReference>
<dbReference type="EMBL" id="FTOR01000002">
    <property type="protein sequence ID" value="SIS99118.1"/>
    <property type="molecule type" value="Genomic_DNA"/>
</dbReference>
<dbReference type="Proteomes" id="UP000186917">
    <property type="component" value="Unassembled WGS sequence"/>
</dbReference>
<dbReference type="Pfam" id="PF18565">
    <property type="entry name" value="Glyco_hydro2_C5"/>
    <property type="match status" value="1"/>
</dbReference>
<dbReference type="SUPFAM" id="SSF49785">
    <property type="entry name" value="Galactose-binding domain-like"/>
    <property type="match status" value="1"/>
</dbReference>
<keyword evidence="4" id="KW-0732">Signal</keyword>
<dbReference type="AlphaFoldDB" id="A0A173MGV0"/>
<dbReference type="PANTHER" id="PTHR42732">
    <property type="entry name" value="BETA-GALACTOSIDASE"/>
    <property type="match status" value="1"/>
</dbReference>
<organism evidence="10 11">
    <name type="scientific">Filimonas lacunae</name>
    <dbReference type="NCBI Taxonomy" id="477680"/>
    <lineage>
        <taxon>Bacteria</taxon>
        <taxon>Pseudomonadati</taxon>
        <taxon>Bacteroidota</taxon>
        <taxon>Chitinophagia</taxon>
        <taxon>Chitinophagales</taxon>
        <taxon>Chitinophagaceae</taxon>
        <taxon>Filimonas</taxon>
    </lineage>
</organism>
<gene>
    <name evidence="10" type="ORF">SAMN05421788_102533</name>
</gene>
<feature type="domain" description="Glycoside hydrolase family 2 immunoglobulin-like beta-sandwich" evidence="5">
    <location>
        <begin position="195"/>
        <end position="298"/>
    </location>
</feature>
<evidence type="ECO:0000313" key="11">
    <source>
        <dbReference type="Proteomes" id="UP000186917"/>
    </source>
</evidence>
<feature type="chain" id="PRO_5030022938" evidence="4">
    <location>
        <begin position="26"/>
        <end position="777"/>
    </location>
</feature>
<dbReference type="InterPro" id="IPR051913">
    <property type="entry name" value="GH2_Domain-Containing"/>
</dbReference>
<keyword evidence="3" id="KW-0326">Glycosidase</keyword>
<dbReference type="InterPro" id="IPR006102">
    <property type="entry name" value="Ig-like_GH2"/>
</dbReference>
<reference evidence="11" key="1">
    <citation type="submission" date="2017-01" db="EMBL/GenBank/DDBJ databases">
        <authorList>
            <person name="Varghese N."/>
            <person name="Submissions S."/>
        </authorList>
    </citation>
    <scope>NUCLEOTIDE SEQUENCE [LARGE SCALE GENOMIC DNA]</scope>
    <source>
        <strain evidence="11">DSM 21054</strain>
    </source>
</reference>
<dbReference type="InterPro" id="IPR006101">
    <property type="entry name" value="Glyco_hydro_2"/>
</dbReference>
<dbReference type="OrthoDB" id="9801077at2"/>
<keyword evidence="11" id="KW-1185">Reference proteome</keyword>
<evidence type="ECO:0000313" key="10">
    <source>
        <dbReference type="EMBL" id="SIS99118.1"/>
    </source>
</evidence>
<protein>
    <submittedName>
        <fullName evidence="10">Beta-galactosidase</fullName>
    </submittedName>
</protein>
<dbReference type="GO" id="GO:0004553">
    <property type="term" value="F:hydrolase activity, hydrolyzing O-glycosyl compounds"/>
    <property type="evidence" value="ECO:0007669"/>
    <property type="project" value="InterPro"/>
</dbReference>
<dbReference type="InterPro" id="IPR032311">
    <property type="entry name" value="DUF4982"/>
</dbReference>
<dbReference type="InterPro" id="IPR036156">
    <property type="entry name" value="Beta-gal/glucu_dom_sf"/>
</dbReference>
<feature type="domain" description="Glycoside hydrolase family 2" evidence="9">
    <location>
        <begin position="670"/>
        <end position="772"/>
    </location>
</feature>
<sequence length="777" mass="85388">MIQIQKYIAGILACCVVAAASDVQAQSHRNTSFDNDWRFLKGDTTNAEKESFSDAGWRKLDVPHDWSIEGLYDKNNPTARGGGYLPAGVGWYRKSFTVEEGTEKQLHLLQFDGVMANSDVWINGVHLGKRPFGYSSFVYDLTPHLHTGKGKVNVVAVRADNTIQPASRFYTGAGIYRHVHLITVNPVHFAQWGTVVTTPVATAATATVQVKTAIENTGNKSGDYIIEVGVLDAAGKTLKTVSVKQTVAAGATAEPMQNIEVSKPALWDIDNPNLYKVVTRILSGKTVIDEQTIPFGIRTARFDAATGFWLNDKNYKIKGVCLHHDGGAVGAAVPLDVWKQRLSLLKQVGVNGIRTSHNPVAPEFLDLCDQMGFVVMDETFDTWTAAKNNGEKGYNLYWADWWQKDTHDMVVRDRNHPSVVIYSVGNEIHDNLNSPEGFKKYKDQQDLVHQLDGTRLVTMALFRPANSKVYTNGFAETMDVVGQNYRENELVAAHEAHPDWKVIGTENTHVLNMWLALRDKPYMAGQFLWTGFDYLGEADWPETTNNQGLFDRAGNWKQQALQRESWWSDKPVVHIVRKSDNAGAGTWVANWTPTDFDTYDNAKVQVYSNCDEVELFLNGKSLGALPKPANDAPRDWDVTFEKGTIKAVGKNKGKEVATESFTSAGAPARIVLTANAPSIAHNWDAVTYITATLVDADGIPCPNADNHLQFSISGPAAIIAVDNGNIISHEPYQATSRQAFQGKAVALVKAAKGSGKVVIEAVAEGLQKGTVTVEVTP</sequence>
<dbReference type="Pfam" id="PF16355">
    <property type="entry name" value="DUF4982"/>
    <property type="match status" value="1"/>
</dbReference>
<dbReference type="KEGG" id="fln:FLA_2853"/>
<dbReference type="Pfam" id="PF02836">
    <property type="entry name" value="Glyco_hydro_2_C"/>
    <property type="match status" value="1"/>
</dbReference>
<evidence type="ECO:0000259" key="7">
    <source>
        <dbReference type="Pfam" id="PF02837"/>
    </source>
</evidence>
<dbReference type="SUPFAM" id="SSF51445">
    <property type="entry name" value="(Trans)glycosidases"/>
    <property type="match status" value="1"/>
</dbReference>
<dbReference type="InterPro" id="IPR008979">
    <property type="entry name" value="Galactose-bd-like_sf"/>
</dbReference>
<dbReference type="Gene3D" id="2.60.120.260">
    <property type="entry name" value="Galactose-binding domain-like"/>
    <property type="match status" value="1"/>
</dbReference>
<dbReference type="Gene3D" id="2.60.40.10">
    <property type="entry name" value="Immunoglobulins"/>
    <property type="match status" value="3"/>
</dbReference>
<feature type="signal peptide" evidence="4">
    <location>
        <begin position="1"/>
        <end position="25"/>
    </location>
</feature>
<dbReference type="STRING" id="477680.SAMN05421788_102533"/>
<comment type="similarity">
    <text evidence="1">Belongs to the glycosyl hydrolase 2 family.</text>
</comment>
<dbReference type="InterPro" id="IPR017853">
    <property type="entry name" value="GH"/>
</dbReference>
<evidence type="ECO:0000259" key="5">
    <source>
        <dbReference type="Pfam" id="PF00703"/>
    </source>
</evidence>
<dbReference type="InterPro" id="IPR006104">
    <property type="entry name" value="Glyco_hydro_2_N"/>
</dbReference>
<dbReference type="InterPro" id="IPR006103">
    <property type="entry name" value="Glyco_hydro_2_cat"/>
</dbReference>
<evidence type="ECO:0000259" key="8">
    <source>
        <dbReference type="Pfam" id="PF16355"/>
    </source>
</evidence>
<feature type="domain" description="DUF4982" evidence="8">
    <location>
        <begin position="603"/>
        <end position="657"/>
    </location>
</feature>
<dbReference type="PRINTS" id="PR00132">
    <property type="entry name" value="GLHYDRLASE2"/>
</dbReference>
<evidence type="ECO:0000256" key="1">
    <source>
        <dbReference type="ARBA" id="ARBA00007401"/>
    </source>
</evidence>
<proteinExistence type="inferred from homology"/>
<dbReference type="Gene3D" id="3.20.20.80">
    <property type="entry name" value="Glycosidases"/>
    <property type="match status" value="1"/>
</dbReference>
<feature type="domain" description="Glycoside hydrolase family 2 catalytic" evidence="6">
    <location>
        <begin position="308"/>
        <end position="460"/>
    </location>
</feature>
<keyword evidence="2" id="KW-0378">Hydrolase</keyword>